<dbReference type="RefSeq" id="WP_193836330.1">
    <property type="nucleotide sequence ID" value="NZ_CAWPOC010000057.1"/>
</dbReference>
<dbReference type="NCBIfam" id="NF033516">
    <property type="entry name" value="transpos_IS3"/>
    <property type="match status" value="1"/>
</dbReference>
<evidence type="ECO:0000313" key="4">
    <source>
        <dbReference type="EMBL" id="WNH01629.1"/>
    </source>
</evidence>
<evidence type="ECO:0000256" key="1">
    <source>
        <dbReference type="ARBA" id="ARBA00009964"/>
    </source>
</evidence>
<feature type="domain" description="Integrase catalytic" evidence="3">
    <location>
        <begin position="223"/>
        <end position="268"/>
    </location>
</feature>
<reference evidence="4 5" key="1">
    <citation type="journal article" date="2023" name="Access Microbiol">
        <title>The genome of a steinernematid-associated Pseudomonas piscis bacterium encodes the biosynthesis of insect toxins.</title>
        <authorList>
            <person name="Awori R.M."/>
            <person name="Hendre P."/>
            <person name="Amugune N.O."/>
        </authorList>
    </citation>
    <scope>NUCLEOTIDE SEQUENCE [LARGE SCALE GENOMIC DNA]</scope>
    <source>
        <strain evidence="4 5">97</strain>
    </source>
</reference>
<feature type="region of interest" description="Disordered" evidence="2">
    <location>
        <begin position="58"/>
        <end position="95"/>
    </location>
</feature>
<dbReference type="Proteomes" id="UP001300348">
    <property type="component" value="Chromosome"/>
</dbReference>
<keyword evidence="5" id="KW-1185">Reference proteome</keyword>
<dbReference type="GeneID" id="88857453"/>
<name>A0ABY9XGJ1_9GAMM</name>
<comment type="similarity">
    <text evidence="1">Belongs to the transposase 8 family.</text>
</comment>
<dbReference type="InterPro" id="IPR050900">
    <property type="entry name" value="Transposase_IS3/IS150/IS904"/>
</dbReference>
<dbReference type="InterPro" id="IPR036397">
    <property type="entry name" value="RNaseH_sf"/>
</dbReference>
<dbReference type="InterPro" id="IPR012337">
    <property type="entry name" value="RNaseH-like_sf"/>
</dbReference>
<sequence>MKLKPTKRHYSAEFKLKAVQQVVLHQQRVVKVASSLKIDASPLGKWVRQYQIPGRNAGSYACEQGTDARTTPDTGIRKTGETPGNGKRNSQTGDRADERDAQWCYALITRLSSRWPITALCQGPEVSRSAYYDWRQRSIDTERLQLRIRVRERYNQSCGAIGSRTLSHLLPHEGRPVGRWKARRLMQECGLKSCQPGAHRYRPAGEGHPASPNLLRQQFAPLCPNTSWCGDITYIRTTEGWCYLTVVIDLFSRWVVRYPFMMSSARKCSPFIEKATTASSLAIARPILPTPLQEACLMRGCTVFATIIWFRNVLFSRGSMSTFSPIWASKHVVGITYPARS</sequence>
<evidence type="ECO:0000313" key="5">
    <source>
        <dbReference type="Proteomes" id="UP001300348"/>
    </source>
</evidence>
<accession>A0ABY9XGJ1</accession>
<proteinExistence type="inferred from homology"/>
<dbReference type="SUPFAM" id="SSF46689">
    <property type="entry name" value="Homeodomain-like"/>
    <property type="match status" value="1"/>
</dbReference>
<dbReference type="EMBL" id="CP133647">
    <property type="protein sequence ID" value="WNH01629.1"/>
    <property type="molecule type" value="Genomic_DNA"/>
</dbReference>
<dbReference type="InterPro" id="IPR002514">
    <property type="entry name" value="Transposase_8"/>
</dbReference>
<evidence type="ECO:0000259" key="3">
    <source>
        <dbReference type="Pfam" id="PF00665"/>
    </source>
</evidence>
<dbReference type="InterPro" id="IPR048020">
    <property type="entry name" value="Transpos_IS3"/>
</dbReference>
<dbReference type="PANTHER" id="PTHR46889:SF4">
    <property type="entry name" value="TRANSPOSASE INSO FOR INSERTION SEQUENCE ELEMENT IS911B-RELATED"/>
    <property type="match status" value="1"/>
</dbReference>
<dbReference type="PANTHER" id="PTHR46889">
    <property type="entry name" value="TRANSPOSASE INSF FOR INSERTION SEQUENCE IS3B-RELATED"/>
    <property type="match status" value="1"/>
</dbReference>
<dbReference type="Pfam" id="PF01527">
    <property type="entry name" value="HTH_Tnp_1"/>
    <property type="match status" value="1"/>
</dbReference>
<dbReference type="Pfam" id="PF00665">
    <property type="entry name" value="rve"/>
    <property type="match status" value="1"/>
</dbReference>
<gene>
    <name evidence="4" type="ORF">QL112_017810</name>
</gene>
<dbReference type="SUPFAM" id="SSF53098">
    <property type="entry name" value="Ribonuclease H-like"/>
    <property type="match status" value="1"/>
</dbReference>
<dbReference type="Gene3D" id="3.30.420.10">
    <property type="entry name" value="Ribonuclease H-like superfamily/Ribonuclease H"/>
    <property type="match status" value="1"/>
</dbReference>
<dbReference type="InterPro" id="IPR001584">
    <property type="entry name" value="Integrase_cat-core"/>
</dbReference>
<evidence type="ECO:0000256" key="2">
    <source>
        <dbReference type="SAM" id="MobiDB-lite"/>
    </source>
</evidence>
<organism evidence="4 5">
    <name type="scientific">Xenorhabdus griffiniae</name>
    <dbReference type="NCBI Taxonomy" id="351672"/>
    <lineage>
        <taxon>Bacteria</taxon>
        <taxon>Pseudomonadati</taxon>
        <taxon>Pseudomonadota</taxon>
        <taxon>Gammaproteobacteria</taxon>
        <taxon>Enterobacterales</taxon>
        <taxon>Morganellaceae</taxon>
        <taxon>Xenorhabdus</taxon>
    </lineage>
</organism>
<dbReference type="InterPro" id="IPR009057">
    <property type="entry name" value="Homeodomain-like_sf"/>
</dbReference>
<protein>
    <submittedName>
        <fullName evidence="4">IS3 family transposase</fullName>
    </submittedName>
</protein>